<reference evidence="1" key="1">
    <citation type="submission" date="2020-05" db="EMBL/GenBank/DDBJ databases">
        <title>Large-scale comparative analyses of tick genomes elucidate their genetic diversity and vector capacities.</title>
        <authorList>
            <person name="Jia N."/>
            <person name="Wang J."/>
            <person name="Shi W."/>
            <person name="Du L."/>
            <person name="Sun Y."/>
            <person name="Zhan W."/>
            <person name="Jiang J."/>
            <person name="Wang Q."/>
            <person name="Zhang B."/>
            <person name="Ji P."/>
            <person name="Sakyi L.B."/>
            <person name="Cui X."/>
            <person name="Yuan T."/>
            <person name="Jiang B."/>
            <person name="Yang W."/>
            <person name="Lam T.T.-Y."/>
            <person name="Chang Q."/>
            <person name="Ding S."/>
            <person name="Wang X."/>
            <person name="Zhu J."/>
            <person name="Ruan X."/>
            <person name="Zhao L."/>
            <person name="Wei J."/>
            <person name="Que T."/>
            <person name="Du C."/>
            <person name="Cheng J."/>
            <person name="Dai P."/>
            <person name="Han X."/>
            <person name="Huang E."/>
            <person name="Gao Y."/>
            <person name="Liu J."/>
            <person name="Shao H."/>
            <person name="Ye R."/>
            <person name="Li L."/>
            <person name="Wei W."/>
            <person name="Wang X."/>
            <person name="Wang C."/>
            <person name="Yang T."/>
            <person name="Huo Q."/>
            <person name="Li W."/>
            <person name="Guo W."/>
            <person name="Chen H."/>
            <person name="Zhou L."/>
            <person name="Ni X."/>
            <person name="Tian J."/>
            <person name="Zhou Y."/>
            <person name="Sheng Y."/>
            <person name="Liu T."/>
            <person name="Pan Y."/>
            <person name="Xia L."/>
            <person name="Li J."/>
            <person name="Zhao F."/>
            <person name="Cao W."/>
        </authorList>
    </citation>
    <scope>NUCLEOTIDE SEQUENCE</scope>
    <source>
        <strain evidence="1">Hyas-2018</strain>
    </source>
</reference>
<keyword evidence="2" id="KW-1185">Reference proteome</keyword>
<accession>A0ACB7SM46</accession>
<proteinExistence type="predicted"/>
<protein>
    <submittedName>
        <fullName evidence="1">Uncharacterized protein</fullName>
    </submittedName>
</protein>
<sequence length="247" mass="26672">MIRRSTATRSSVSRAPTSPSAGTTSFTPSRGLFGAPARDSTAELLSSRLTVQPPRVRGPNPAESAESPLPSIVAISSDMLDLSGACAVGYAYDYKCYRSDDRYLVLLPDAGRSLSSLLCSLHSLRKLLFLAGDIELNPGPNTEKMLTELLAGQARIGQDIAALSAKVSSFDDRLTKLESLATSSKDFAQRLHELEQTVITLKSTIEKVDMKNDDLENRSRRNNLVIHGLLEPPQETPDTLLASVTGL</sequence>
<organism evidence="1 2">
    <name type="scientific">Hyalomma asiaticum</name>
    <name type="common">Tick</name>
    <dbReference type="NCBI Taxonomy" id="266040"/>
    <lineage>
        <taxon>Eukaryota</taxon>
        <taxon>Metazoa</taxon>
        <taxon>Ecdysozoa</taxon>
        <taxon>Arthropoda</taxon>
        <taxon>Chelicerata</taxon>
        <taxon>Arachnida</taxon>
        <taxon>Acari</taxon>
        <taxon>Parasitiformes</taxon>
        <taxon>Ixodida</taxon>
        <taxon>Ixodoidea</taxon>
        <taxon>Ixodidae</taxon>
        <taxon>Hyalomminae</taxon>
        <taxon>Hyalomma</taxon>
    </lineage>
</organism>
<dbReference type="Proteomes" id="UP000821845">
    <property type="component" value="Chromosome 4"/>
</dbReference>
<evidence type="ECO:0000313" key="2">
    <source>
        <dbReference type="Proteomes" id="UP000821845"/>
    </source>
</evidence>
<name>A0ACB7SM46_HYAAI</name>
<comment type="caution">
    <text evidence="1">The sequence shown here is derived from an EMBL/GenBank/DDBJ whole genome shotgun (WGS) entry which is preliminary data.</text>
</comment>
<evidence type="ECO:0000313" key="1">
    <source>
        <dbReference type="EMBL" id="KAH6934207.1"/>
    </source>
</evidence>
<dbReference type="EMBL" id="CM023484">
    <property type="protein sequence ID" value="KAH6934207.1"/>
    <property type="molecule type" value="Genomic_DNA"/>
</dbReference>
<gene>
    <name evidence="1" type="ORF">HPB50_021509</name>
</gene>